<evidence type="ECO:0000313" key="2">
    <source>
        <dbReference type="EMBL" id="SPC12521.1"/>
    </source>
</evidence>
<gene>
    <name evidence="2" type="ORF">CO2235_150176</name>
    <name evidence="1" type="ORF">CO2235_U590072</name>
</gene>
<name>A0A375FLZ0_9BURK</name>
<accession>A0A375FLZ0</accession>
<organism evidence="1 3">
    <name type="scientific">Cupriavidus oxalaticus</name>
    <dbReference type="NCBI Taxonomy" id="96344"/>
    <lineage>
        <taxon>Bacteria</taxon>
        <taxon>Pseudomonadati</taxon>
        <taxon>Pseudomonadota</taxon>
        <taxon>Betaproteobacteria</taxon>
        <taxon>Burkholderiales</taxon>
        <taxon>Burkholderiaceae</taxon>
        <taxon>Cupriavidus</taxon>
    </lineage>
</organism>
<dbReference type="EMBL" id="OGUS01000115">
    <property type="protein sequence ID" value="SPC12521.1"/>
    <property type="molecule type" value="Genomic_DNA"/>
</dbReference>
<comment type="caution">
    <text evidence="1">The sequence shown here is derived from an EMBL/GenBank/DDBJ whole genome shotgun (WGS) entry which is preliminary data.</text>
</comment>
<reference evidence="1 3" key="1">
    <citation type="submission" date="2018-01" db="EMBL/GenBank/DDBJ databases">
        <authorList>
            <person name="Clerissi C."/>
        </authorList>
    </citation>
    <scope>NUCLEOTIDE SEQUENCE</scope>
    <source>
        <strain evidence="1">Cupriavidus oxalaticus LMG 2235</strain>
    </source>
</reference>
<dbReference type="AlphaFoldDB" id="A0A375FLZ0"/>
<protein>
    <submittedName>
        <fullName evidence="1">Uncharacterized protein</fullName>
    </submittedName>
</protein>
<sequence>MDRRLCTGLSSPCRQIHCHTKTCRGTHRAGRKRPAGLLNIESVESVVFAPALAERDGPATYRLCTPLYQRDLPTRPATKVPPIR</sequence>
<dbReference type="Proteomes" id="UP000256862">
    <property type="component" value="Chromosome CO2235"/>
</dbReference>
<evidence type="ECO:0000313" key="1">
    <source>
        <dbReference type="EMBL" id="SPC06496.1"/>
    </source>
</evidence>
<evidence type="ECO:0000313" key="3">
    <source>
        <dbReference type="Proteomes" id="UP000256862"/>
    </source>
</evidence>
<dbReference type="EMBL" id="OGUS01000064">
    <property type="protein sequence ID" value="SPC06496.1"/>
    <property type="molecule type" value="Genomic_DNA"/>
</dbReference>
<reference evidence="3" key="2">
    <citation type="submission" date="2018-01" db="EMBL/GenBank/DDBJ databases">
        <authorList>
            <person name="Gaut B.S."/>
            <person name="Morton B.R."/>
            <person name="Clegg M.T."/>
            <person name="Duvall M.R."/>
        </authorList>
    </citation>
    <scope>NUCLEOTIDE SEQUENCE [LARGE SCALE GENOMIC DNA]</scope>
</reference>
<proteinExistence type="predicted"/>